<dbReference type="Proteomes" id="UP001302719">
    <property type="component" value="Chromosome"/>
</dbReference>
<dbReference type="RefSeq" id="WP_312642093.1">
    <property type="nucleotide sequence ID" value="NZ_CP116967.1"/>
</dbReference>
<dbReference type="AlphaFoldDB" id="A0AA96JYG3"/>
<sequence length="181" mass="18977">MKRLVSGIVTMTVLMAVTLMLSGYGHAEEGSVKAMSPWKGVGFAFPVGPDQVYMVAVYSGVMLVDDGKGPMHAASIVCPGTVDADLKKGTKTGHAKCVITGEQGNRVFAEFNCTGDVEGCRGTFTITGGTGKFAGITGEGEMISKIQAREITMVSGVESAQQLGEGVAVWPNLTYHIPEKK</sequence>
<organism evidence="1 2">
    <name type="scientific">Candidatus Nitrospira allomarina</name>
    <dbReference type="NCBI Taxonomy" id="3020900"/>
    <lineage>
        <taxon>Bacteria</taxon>
        <taxon>Pseudomonadati</taxon>
        <taxon>Nitrospirota</taxon>
        <taxon>Nitrospiria</taxon>
        <taxon>Nitrospirales</taxon>
        <taxon>Nitrospiraceae</taxon>
        <taxon>Nitrospira</taxon>
    </lineage>
</organism>
<dbReference type="KEGG" id="nall:PP769_16365"/>
<proteinExistence type="predicted"/>
<protein>
    <submittedName>
        <fullName evidence="1">Uncharacterized protein</fullName>
    </submittedName>
</protein>
<name>A0AA96JYG3_9BACT</name>
<keyword evidence="2" id="KW-1185">Reference proteome</keyword>
<reference evidence="1 2" key="1">
    <citation type="submission" date="2023-01" db="EMBL/GenBank/DDBJ databases">
        <title>Cultivation and genomic characterization of new, ubiquitous marine nitrite-oxidizing bacteria from the Nitrospirales.</title>
        <authorList>
            <person name="Mueller A.J."/>
            <person name="Daebeler A."/>
            <person name="Herbold C.W."/>
            <person name="Kirkegaard R.H."/>
            <person name="Daims H."/>
        </authorList>
    </citation>
    <scope>NUCLEOTIDE SEQUENCE [LARGE SCALE GENOMIC DNA]</scope>
    <source>
        <strain evidence="1 2">VA</strain>
    </source>
</reference>
<dbReference type="EMBL" id="CP116967">
    <property type="protein sequence ID" value="WNM57524.1"/>
    <property type="molecule type" value="Genomic_DNA"/>
</dbReference>
<gene>
    <name evidence="1" type="ORF">PP769_16365</name>
</gene>
<accession>A0AA96JYG3</accession>
<evidence type="ECO:0000313" key="1">
    <source>
        <dbReference type="EMBL" id="WNM57524.1"/>
    </source>
</evidence>
<evidence type="ECO:0000313" key="2">
    <source>
        <dbReference type="Proteomes" id="UP001302719"/>
    </source>
</evidence>